<dbReference type="PANTHER" id="PTHR10584">
    <property type="entry name" value="SUGAR KINASE"/>
    <property type="match status" value="1"/>
</dbReference>
<comment type="catalytic activity">
    <reaction evidence="12">
        <text>D-ribose + ATP = D-ribose 5-phosphate + ADP + H(+)</text>
        <dbReference type="Rhea" id="RHEA:13697"/>
        <dbReference type="ChEBI" id="CHEBI:15378"/>
        <dbReference type="ChEBI" id="CHEBI:30616"/>
        <dbReference type="ChEBI" id="CHEBI:47013"/>
        <dbReference type="ChEBI" id="CHEBI:78346"/>
        <dbReference type="ChEBI" id="CHEBI:456216"/>
        <dbReference type="EC" id="2.7.1.15"/>
    </reaction>
</comment>
<dbReference type="InterPro" id="IPR011611">
    <property type="entry name" value="PfkB_dom"/>
</dbReference>
<feature type="binding site" evidence="12">
    <location>
        <position position="254"/>
    </location>
    <ligand>
        <name>K(+)</name>
        <dbReference type="ChEBI" id="CHEBI:29103"/>
    </ligand>
</feature>
<comment type="similarity">
    <text evidence="1">Belongs to the carbohydrate kinase pfkB family.</text>
</comment>
<comment type="activity regulation">
    <text evidence="12">Activated by a monovalent cation that binds near, but not in, the active site. The most likely occupant of the site in vivo is potassium. Ion binding induces a conformational change that may alter substrate affinity.</text>
</comment>
<feature type="binding site" evidence="12">
    <location>
        <begin position="226"/>
        <end position="231"/>
    </location>
    <ligand>
        <name>ATP</name>
        <dbReference type="ChEBI" id="CHEBI:30616"/>
    </ligand>
</feature>
<organism evidence="14 15">
    <name type="scientific">Paludibaculum fermentans</name>
    <dbReference type="NCBI Taxonomy" id="1473598"/>
    <lineage>
        <taxon>Bacteria</taxon>
        <taxon>Pseudomonadati</taxon>
        <taxon>Acidobacteriota</taxon>
        <taxon>Terriglobia</taxon>
        <taxon>Bryobacterales</taxon>
        <taxon>Bryobacteraceae</taxon>
        <taxon>Paludibaculum</taxon>
    </lineage>
</organism>
<evidence type="ECO:0000256" key="10">
    <source>
        <dbReference type="ARBA" id="ARBA00022958"/>
    </source>
</evidence>
<keyword evidence="12" id="KW-0963">Cytoplasm</keyword>
<dbReference type="GO" id="GO:0004747">
    <property type="term" value="F:ribokinase activity"/>
    <property type="evidence" value="ECO:0007669"/>
    <property type="project" value="UniProtKB-UniRule"/>
</dbReference>
<dbReference type="CDD" id="cd01174">
    <property type="entry name" value="ribokinase"/>
    <property type="match status" value="1"/>
</dbReference>
<dbReference type="InterPro" id="IPR011877">
    <property type="entry name" value="Ribokinase"/>
</dbReference>
<sequence>MQIPSLVVTGSLNMDFVVQVDRLPAPGETTLGGNFQMIPGGKGANQACAAGKLATNGRVRMVGCVGLDPFADHLKASLAAAGVDVSTVRAARQTPTGVALIWVEKSGQNSIVVAPGANAMLAPGDIESAHAAYEGARCALFQLETPLEAVAAAMRAGHKAGALTILDPAPARRLPAELLALVDILTPNESEACILLDRVPTRVTFAEAPEIARALRALGPKAVVLKLGDQGCFYSDDQRELAVQGFTVEVVDTTAAGDTFNAGLAVALAEGFEIPTALRFANAAAALSVTRLGAQASAPSREEVDAFIARSDG</sequence>
<comment type="cofactor">
    <cofactor evidence="12">
        <name>Mg(2+)</name>
        <dbReference type="ChEBI" id="CHEBI:18420"/>
    </cofactor>
    <text evidence="12">Requires a divalent cation, most likely magnesium in vivo, as an electrophilic catalyst to aid phosphoryl group transfer. It is the chelate of the metal and the nucleotide that is the actual substrate.</text>
</comment>
<feature type="binding site" evidence="12">
    <location>
        <position position="282"/>
    </location>
    <ligand>
        <name>ATP</name>
        <dbReference type="ChEBI" id="CHEBI:30616"/>
    </ligand>
</feature>
<proteinExistence type="inferred from homology"/>
<dbReference type="InterPro" id="IPR002139">
    <property type="entry name" value="Ribo/fructo_kinase"/>
</dbReference>
<dbReference type="Pfam" id="PF00294">
    <property type="entry name" value="PfkB"/>
    <property type="match status" value="1"/>
</dbReference>
<dbReference type="GO" id="GO:0005524">
    <property type="term" value="F:ATP binding"/>
    <property type="evidence" value="ECO:0007669"/>
    <property type="project" value="UniProtKB-UniRule"/>
</dbReference>
<comment type="subunit">
    <text evidence="12">Homodimer.</text>
</comment>
<feature type="active site" description="Proton acceptor" evidence="12">
    <location>
        <position position="258"/>
    </location>
</feature>
<dbReference type="PROSITE" id="PS00584">
    <property type="entry name" value="PFKB_KINASES_2"/>
    <property type="match status" value="1"/>
</dbReference>
<feature type="binding site" evidence="12">
    <location>
        <begin position="41"/>
        <end position="45"/>
    </location>
    <ligand>
        <name>substrate</name>
    </ligand>
</feature>
<protein>
    <recommendedName>
        <fullName evidence="3 12">Ribokinase</fullName>
        <shortName evidence="12">RK</shortName>
        <ecNumber evidence="2 12">2.7.1.15</ecNumber>
    </recommendedName>
</protein>
<feature type="binding site" evidence="12">
    <location>
        <position position="188"/>
    </location>
    <ligand>
        <name>ATP</name>
        <dbReference type="ChEBI" id="CHEBI:30616"/>
    </ligand>
</feature>
<evidence type="ECO:0000313" key="15">
    <source>
        <dbReference type="Proteomes" id="UP000593892"/>
    </source>
</evidence>
<evidence type="ECO:0000256" key="4">
    <source>
        <dbReference type="ARBA" id="ARBA00022679"/>
    </source>
</evidence>
<dbReference type="GO" id="GO:0005829">
    <property type="term" value="C:cytosol"/>
    <property type="evidence" value="ECO:0007669"/>
    <property type="project" value="TreeGrafter"/>
</dbReference>
<feature type="binding site" evidence="12">
    <location>
        <position position="288"/>
    </location>
    <ligand>
        <name>K(+)</name>
        <dbReference type="ChEBI" id="CHEBI:29103"/>
    </ligand>
</feature>
<evidence type="ECO:0000256" key="1">
    <source>
        <dbReference type="ARBA" id="ARBA00005380"/>
    </source>
</evidence>
<dbReference type="GO" id="GO:0046872">
    <property type="term" value="F:metal ion binding"/>
    <property type="evidence" value="ECO:0007669"/>
    <property type="project" value="UniProtKB-KW"/>
</dbReference>
<name>A0A7S7SP88_PALFE</name>
<evidence type="ECO:0000256" key="7">
    <source>
        <dbReference type="ARBA" id="ARBA00022777"/>
    </source>
</evidence>
<dbReference type="GO" id="GO:0019303">
    <property type="term" value="P:D-ribose catabolic process"/>
    <property type="evidence" value="ECO:0007669"/>
    <property type="project" value="UniProtKB-UniRule"/>
</dbReference>
<evidence type="ECO:0000256" key="2">
    <source>
        <dbReference type="ARBA" id="ARBA00012035"/>
    </source>
</evidence>
<evidence type="ECO:0000259" key="13">
    <source>
        <dbReference type="Pfam" id="PF00294"/>
    </source>
</evidence>
<comment type="pathway">
    <text evidence="12">Carbohydrate metabolism; D-ribose degradation; D-ribose 5-phosphate from beta-D-ribopyranose: step 2/2.</text>
</comment>
<evidence type="ECO:0000256" key="3">
    <source>
        <dbReference type="ARBA" id="ARBA00016943"/>
    </source>
</evidence>
<comment type="function">
    <text evidence="12">Catalyzes the phosphorylation of ribose at O-5 in a reaction requiring ATP and magnesium. The resulting D-ribose-5-phosphate can then be used either for sythesis of nucleotides, histidine, and tryptophan, or as a component of the pentose phosphate pathway.</text>
</comment>
<evidence type="ECO:0000256" key="8">
    <source>
        <dbReference type="ARBA" id="ARBA00022840"/>
    </source>
</evidence>
<feature type="binding site" evidence="12">
    <location>
        <position position="258"/>
    </location>
    <ligand>
        <name>substrate</name>
    </ligand>
</feature>
<accession>A0A7S7SP88</accession>
<keyword evidence="10 12" id="KW-0630">Potassium</keyword>
<keyword evidence="7 12" id="KW-0418">Kinase</keyword>
<dbReference type="Gene3D" id="3.40.1190.20">
    <property type="match status" value="1"/>
</dbReference>
<evidence type="ECO:0000313" key="14">
    <source>
        <dbReference type="EMBL" id="QOY92274.1"/>
    </source>
</evidence>
<dbReference type="KEGG" id="pfer:IRI77_36945"/>
<dbReference type="UniPathway" id="UPA00916">
    <property type="reaction ID" value="UER00889"/>
</dbReference>
<feature type="binding site" evidence="12">
    <location>
        <position position="297"/>
    </location>
    <ligand>
        <name>K(+)</name>
        <dbReference type="ChEBI" id="CHEBI:29103"/>
    </ligand>
</feature>
<dbReference type="SUPFAM" id="SSF53613">
    <property type="entry name" value="Ribokinase-like"/>
    <property type="match status" value="1"/>
</dbReference>
<feature type="binding site" evidence="12">
    <location>
        <position position="252"/>
    </location>
    <ligand>
        <name>K(+)</name>
        <dbReference type="ChEBI" id="CHEBI:29103"/>
    </ligand>
</feature>
<keyword evidence="11 12" id="KW-0119">Carbohydrate metabolism</keyword>
<keyword evidence="8 12" id="KW-0067">ATP-binding</keyword>
<feature type="binding site" evidence="12">
    <location>
        <position position="144"/>
    </location>
    <ligand>
        <name>substrate</name>
    </ligand>
</feature>
<feature type="binding site" evidence="12">
    <location>
        <begin position="13"/>
        <end position="15"/>
    </location>
    <ligand>
        <name>substrate</name>
    </ligand>
</feature>
<comment type="caution">
    <text evidence="12">Lacks conserved residue(s) required for the propagation of feature annotation.</text>
</comment>
<keyword evidence="4 12" id="KW-0808">Transferase</keyword>
<dbReference type="Proteomes" id="UP000593892">
    <property type="component" value="Chromosome"/>
</dbReference>
<keyword evidence="15" id="KW-1185">Reference proteome</keyword>
<feature type="binding site" evidence="12">
    <location>
        <begin position="257"/>
        <end position="258"/>
    </location>
    <ligand>
        <name>ATP</name>
        <dbReference type="ChEBI" id="CHEBI:30616"/>
    </ligand>
</feature>
<dbReference type="EMBL" id="CP063849">
    <property type="protein sequence ID" value="QOY92274.1"/>
    <property type="molecule type" value="Genomic_DNA"/>
</dbReference>
<evidence type="ECO:0000256" key="11">
    <source>
        <dbReference type="ARBA" id="ARBA00023277"/>
    </source>
</evidence>
<evidence type="ECO:0000256" key="12">
    <source>
        <dbReference type="HAMAP-Rule" id="MF_01987"/>
    </source>
</evidence>
<dbReference type="PANTHER" id="PTHR10584:SF166">
    <property type="entry name" value="RIBOKINASE"/>
    <property type="match status" value="1"/>
</dbReference>
<keyword evidence="5 12" id="KW-0479">Metal-binding</keyword>
<keyword evidence="6 12" id="KW-0547">Nucleotide-binding</keyword>
<evidence type="ECO:0000256" key="9">
    <source>
        <dbReference type="ARBA" id="ARBA00022842"/>
    </source>
</evidence>
<keyword evidence="9 12" id="KW-0460">Magnesium</keyword>
<comment type="similarity">
    <text evidence="12">Belongs to the carbohydrate kinase PfkB family. Ribokinase subfamily.</text>
</comment>
<feature type="binding site" evidence="12">
    <location>
        <position position="293"/>
    </location>
    <ligand>
        <name>K(+)</name>
        <dbReference type="ChEBI" id="CHEBI:29103"/>
    </ligand>
</feature>
<dbReference type="AlphaFoldDB" id="A0A7S7SP88"/>
<gene>
    <name evidence="12 14" type="primary">rbsK</name>
    <name evidence="14" type="ORF">IRI77_36945</name>
</gene>
<dbReference type="InterPro" id="IPR002173">
    <property type="entry name" value="Carboh/pur_kinase_PfkB_CS"/>
</dbReference>
<evidence type="ECO:0000256" key="5">
    <source>
        <dbReference type="ARBA" id="ARBA00022723"/>
    </source>
</evidence>
<evidence type="ECO:0000256" key="6">
    <source>
        <dbReference type="ARBA" id="ARBA00022741"/>
    </source>
</evidence>
<dbReference type="InterPro" id="IPR029056">
    <property type="entry name" value="Ribokinase-like"/>
</dbReference>
<comment type="subcellular location">
    <subcellularLocation>
        <location evidence="12">Cytoplasm</location>
    </subcellularLocation>
</comment>
<reference evidence="14 15" key="1">
    <citation type="submission" date="2020-10" db="EMBL/GenBank/DDBJ databases">
        <title>Complete genome sequence of Paludibaculum fermentans P105T, a facultatively anaerobic acidobacterium capable of dissimilatory Fe(III) reduction.</title>
        <authorList>
            <person name="Dedysh S.N."/>
            <person name="Beletsky A.V."/>
            <person name="Kulichevskaya I.S."/>
            <person name="Mardanov A.V."/>
            <person name="Ravin N.V."/>
        </authorList>
    </citation>
    <scope>NUCLEOTIDE SEQUENCE [LARGE SCALE GENOMIC DNA]</scope>
    <source>
        <strain evidence="14 15">P105</strain>
    </source>
</reference>
<feature type="binding site" evidence="12">
    <location>
        <position position="291"/>
    </location>
    <ligand>
        <name>K(+)</name>
        <dbReference type="ChEBI" id="CHEBI:29103"/>
    </ligand>
</feature>
<dbReference type="EC" id="2.7.1.15" evidence="2 12"/>
<dbReference type="HAMAP" id="MF_01987">
    <property type="entry name" value="Ribokinase"/>
    <property type="match status" value="1"/>
</dbReference>
<dbReference type="NCBIfam" id="TIGR02152">
    <property type="entry name" value="D_ribokin_bact"/>
    <property type="match status" value="1"/>
</dbReference>
<dbReference type="PRINTS" id="PR00990">
    <property type="entry name" value="RIBOKINASE"/>
</dbReference>
<feature type="domain" description="Carbohydrate kinase PfkB" evidence="13">
    <location>
        <begin position="5"/>
        <end position="300"/>
    </location>
</feature>